<keyword evidence="6 13" id="KW-0808">Transferase</keyword>
<keyword evidence="10" id="KW-0833">Ubl conjugation pathway</keyword>
<dbReference type="InterPro" id="IPR011671">
    <property type="entry name" value="tRNA_uracil_MeTrfase"/>
</dbReference>
<evidence type="ECO:0000256" key="14">
    <source>
        <dbReference type="SAM" id="MobiDB-lite"/>
    </source>
</evidence>
<protein>
    <recommendedName>
        <fullName evidence="3 13">tRNA (uracil-O(2)-)-methyltransferase</fullName>
        <ecNumber evidence="13">2.1.1.211</ecNumber>
    </recommendedName>
</protein>
<evidence type="ECO:0000256" key="13">
    <source>
        <dbReference type="RuleBase" id="RU368004"/>
    </source>
</evidence>
<dbReference type="GO" id="GO:0030488">
    <property type="term" value="P:tRNA methylation"/>
    <property type="evidence" value="ECO:0007669"/>
    <property type="project" value="UniProtKB-UniRule"/>
</dbReference>
<evidence type="ECO:0000256" key="4">
    <source>
        <dbReference type="ARBA" id="ARBA00022490"/>
    </source>
</evidence>
<proteinExistence type="inferred from homology"/>
<reference evidence="16" key="1">
    <citation type="submission" date="2020-09" db="EMBL/GenBank/DDBJ databases">
        <title>Comparative genome analyses of four rice-infecting Rhizoctonia solani isolates reveal extensive enrichment of homogalacturonan modification genes.</title>
        <authorList>
            <person name="Lee D.-Y."/>
            <person name="Jeon J."/>
            <person name="Kim K.-T."/>
            <person name="Cheong K."/>
            <person name="Song H."/>
            <person name="Choi G."/>
            <person name="Ko J."/>
            <person name="Opiyo S.O."/>
            <person name="Zuo S."/>
            <person name="Madhav S."/>
            <person name="Lee Y.-H."/>
            <person name="Wang G.-L."/>
        </authorList>
    </citation>
    <scope>NUCLEOTIDE SEQUENCE</scope>
    <source>
        <strain evidence="16">AG1-IA WGL</strain>
    </source>
</reference>
<keyword evidence="8 13" id="KW-0819">tRNA processing</keyword>
<dbReference type="GO" id="GO:0005737">
    <property type="term" value="C:cytoplasm"/>
    <property type="evidence" value="ECO:0007669"/>
    <property type="project" value="UniProtKB-SubCell"/>
</dbReference>
<dbReference type="Pfam" id="PF07757">
    <property type="entry name" value="AdoMet_MTase"/>
    <property type="match status" value="2"/>
</dbReference>
<keyword evidence="5 13" id="KW-0489">Methyltransferase</keyword>
<evidence type="ECO:0000313" key="16">
    <source>
        <dbReference type="EMBL" id="KAF8688483.1"/>
    </source>
</evidence>
<dbReference type="Proteomes" id="UP000602905">
    <property type="component" value="Unassembled WGS sequence"/>
</dbReference>
<dbReference type="Gene3D" id="3.10.110.10">
    <property type="entry name" value="Ubiquitin Conjugating Enzyme"/>
    <property type="match status" value="1"/>
</dbReference>
<dbReference type="EC" id="2.1.1.211" evidence="13"/>
<evidence type="ECO:0000259" key="15">
    <source>
        <dbReference type="PROSITE" id="PS50127"/>
    </source>
</evidence>
<dbReference type="GO" id="GO:0141101">
    <property type="term" value="F:tRNA(Ser) (uridine(44)-2'-O-)-methyltransferase activity"/>
    <property type="evidence" value="ECO:0007669"/>
    <property type="project" value="UniProtKB-EC"/>
</dbReference>
<dbReference type="GO" id="GO:0005524">
    <property type="term" value="F:ATP binding"/>
    <property type="evidence" value="ECO:0007669"/>
    <property type="project" value="UniProtKB-KW"/>
</dbReference>
<gene>
    <name evidence="16" type="ORF">RHS03_09658</name>
</gene>
<feature type="compositionally biased region" description="Basic and acidic residues" evidence="14">
    <location>
        <begin position="739"/>
        <end position="749"/>
    </location>
</feature>
<dbReference type="Pfam" id="PF00179">
    <property type="entry name" value="UQ_con"/>
    <property type="match status" value="1"/>
</dbReference>
<dbReference type="EMBL" id="JACYCD010000692">
    <property type="protein sequence ID" value="KAF8688483.1"/>
    <property type="molecule type" value="Genomic_DNA"/>
</dbReference>
<evidence type="ECO:0000256" key="10">
    <source>
        <dbReference type="ARBA" id="ARBA00022786"/>
    </source>
</evidence>
<dbReference type="InterPro" id="IPR000608">
    <property type="entry name" value="UBC"/>
</dbReference>
<dbReference type="PROSITE" id="PS50127">
    <property type="entry name" value="UBC_2"/>
    <property type="match status" value="1"/>
</dbReference>
<sequence>MSLQKPPFESQSHVFVQGETANPSPANSLEFADENLGKWVPVVSCKVTYSAYEFSQVIDALVHFPERNSPLILRADVESDVEISHSVESIVPELKGFQPTRHLRRILYRGDATVLVLSPDLSEEHPTPPFYHPAVAHLAIRFTGTHLTIEVVPLAGSDSSTPRLVKTCVSLLEGVYRVGYGFANGYRKRVDHDTMVDKAEFQDLYLKMKEMHGGLVETWQEATDPSKHVFEDIGIATFLMLLWKSTYQGSDSPTKQPNQKYPWSHFARPPGGFRDIGCGNGLLTHILVSSGYEGLGIDLRARKSWTSFGPETSSRLKVEALDFTSIKYDASLGRFTGLPDVLGSNDQEQTGRVFLIGNHADELTPWMPVIAHAAGADFLSIPCCFWALDSRFHAQKRRDMPGPDCSAQPSPSEPWELALADRLHSVLGGTADANWGTKKSTKQPSQYGRYMLWLARLQRGCGFVVDVEALRIPSTRNWAFAGTSRTWKSESERARVDQHVEGLVSQVRERGMFKTRVPEGKEGGFITLSYLMAAPTGRPTGMTLKRIQREMKDLQNEDMGGMTLTPSDHSLFEWTGILPGPEGSVYEGGEFHVEITLPSDYPFHSPRLRLKTKIYHMNINDQGGICLDILKNAWSPALSLYKVMLSLSSLLTDPNPNDPLVPSIANEYTRRRKVHDTTARRWVQLHAQPVKVQAPPPPPPAPAKRSRGRPRTNNNHEAIMVPDDEPAPAPTTAAKRKRGGDDDREDRSKRQSTGGAGGSGSRPSLGPGSGSGSGSDEVIVIDD</sequence>
<dbReference type="SMART" id="SM00212">
    <property type="entry name" value="UBCc"/>
    <property type="match status" value="1"/>
</dbReference>
<evidence type="ECO:0000256" key="1">
    <source>
        <dbReference type="ARBA" id="ARBA00004496"/>
    </source>
</evidence>
<comment type="function">
    <text evidence="13">Adenosyl-L-methionine (AdoMet)-dependent tRNA (uracil-O(2)-)-methyltransferase.</text>
</comment>
<comment type="subcellular location">
    <subcellularLocation>
        <location evidence="1 13">Cytoplasm</location>
    </subcellularLocation>
</comment>
<dbReference type="OrthoDB" id="10047021at2759"/>
<dbReference type="SUPFAM" id="SSF54495">
    <property type="entry name" value="UBC-like"/>
    <property type="match status" value="1"/>
</dbReference>
<evidence type="ECO:0000313" key="17">
    <source>
        <dbReference type="Proteomes" id="UP000602905"/>
    </source>
</evidence>
<organism evidence="16 17">
    <name type="scientific">Rhizoctonia solani</name>
    <dbReference type="NCBI Taxonomy" id="456999"/>
    <lineage>
        <taxon>Eukaryota</taxon>
        <taxon>Fungi</taxon>
        <taxon>Dikarya</taxon>
        <taxon>Basidiomycota</taxon>
        <taxon>Agaricomycotina</taxon>
        <taxon>Agaricomycetes</taxon>
        <taxon>Cantharellales</taxon>
        <taxon>Ceratobasidiaceae</taxon>
        <taxon>Rhizoctonia</taxon>
    </lineage>
</organism>
<keyword evidence="7 13" id="KW-0949">S-adenosyl-L-methionine</keyword>
<name>A0A8H7LNT5_9AGAM</name>
<evidence type="ECO:0000256" key="2">
    <source>
        <dbReference type="ARBA" id="ARBA00009056"/>
    </source>
</evidence>
<evidence type="ECO:0000256" key="9">
    <source>
        <dbReference type="ARBA" id="ARBA00022741"/>
    </source>
</evidence>
<evidence type="ECO:0000256" key="12">
    <source>
        <dbReference type="ARBA" id="ARBA00047957"/>
    </source>
</evidence>
<keyword evidence="11" id="KW-0067">ATP-binding</keyword>
<accession>A0A8H7LNT5</accession>
<dbReference type="FunFam" id="3.10.110.10:FF:000060">
    <property type="entry name" value="Ubiquitin conjugating enzyme (UbcB)"/>
    <property type="match status" value="1"/>
</dbReference>
<dbReference type="InterPro" id="IPR016135">
    <property type="entry name" value="UBQ-conjugating_enzyme/RWD"/>
</dbReference>
<feature type="domain" description="UBC core" evidence="15">
    <location>
        <begin position="542"/>
        <end position="688"/>
    </location>
</feature>
<evidence type="ECO:0000256" key="8">
    <source>
        <dbReference type="ARBA" id="ARBA00022694"/>
    </source>
</evidence>
<dbReference type="PANTHER" id="PTHR21210">
    <property type="entry name" value="TRNA (URACIL-O(2)-)-METHYLTRANSFERASE-RELATED"/>
    <property type="match status" value="1"/>
</dbReference>
<feature type="non-terminal residue" evidence="16">
    <location>
        <position position="1"/>
    </location>
</feature>
<comment type="catalytic activity">
    <reaction evidence="12 13">
        <text>uridine(44) in tRNA(Ser) + S-adenosyl-L-methionine = 2'-O-methyluridine(44) in tRNA(Ser) + S-adenosyl-L-homocysteine + H(+)</text>
        <dbReference type="Rhea" id="RHEA:43100"/>
        <dbReference type="Rhea" id="RHEA-COMP:10339"/>
        <dbReference type="Rhea" id="RHEA-COMP:10340"/>
        <dbReference type="ChEBI" id="CHEBI:15378"/>
        <dbReference type="ChEBI" id="CHEBI:57856"/>
        <dbReference type="ChEBI" id="CHEBI:59789"/>
        <dbReference type="ChEBI" id="CHEBI:65315"/>
        <dbReference type="ChEBI" id="CHEBI:74478"/>
        <dbReference type="EC" id="2.1.1.211"/>
    </reaction>
</comment>
<keyword evidence="4 13" id="KW-0963">Cytoplasm</keyword>
<evidence type="ECO:0000256" key="5">
    <source>
        <dbReference type="ARBA" id="ARBA00022603"/>
    </source>
</evidence>
<dbReference type="PANTHER" id="PTHR21210:SF0">
    <property type="entry name" value="TRNA (URACIL-O(2)-)-METHYLTRANSFERASE-RELATED"/>
    <property type="match status" value="1"/>
</dbReference>
<evidence type="ECO:0000256" key="3">
    <source>
        <dbReference type="ARBA" id="ARBA00017788"/>
    </source>
</evidence>
<evidence type="ECO:0000256" key="11">
    <source>
        <dbReference type="ARBA" id="ARBA00022840"/>
    </source>
</evidence>
<dbReference type="AlphaFoldDB" id="A0A8H7LNT5"/>
<comment type="similarity">
    <text evidence="2 13">Belongs to the TRM44 family.</text>
</comment>
<evidence type="ECO:0000256" key="6">
    <source>
        <dbReference type="ARBA" id="ARBA00022679"/>
    </source>
</evidence>
<keyword evidence="9" id="KW-0547">Nucleotide-binding</keyword>
<feature type="region of interest" description="Disordered" evidence="14">
    <location>
        <begin position="686"/>
        <end position="783"/>
    </location>
</feature>
<evidence type="ECO:0000256" key="7">
    <source>
        <dbReference type="ARBA" id="ARBA00022691"/>
    </source>
</evidence>
<comment type="caution">
    <text evidence="16">The sequence shown here is derived from an EMBL/GenBank/DDBJ whole genome shotgun (WGS) entry which is preliminary data.</text>
</comment>